<keyword evidence="1" id="KW-0472">Membrane</keyword>
<reference evidence="2 3" key="1">
    <citation type="submission" date="2018-06" db="EMBL/GenBank/DDBJ databases">
        <title>WGS assembly of Brassica rapa FPsc.</title>
        <authorList>
            <person name="Bowman J."/>
            <person name="Kohchi T."/>
            <person name="Yamato K."/>
            <person name="Jenkins J."/>
            <person name="Shu S."/>
            <person name="Ishizaki K."/>
            <person name="Yamaoka S."/>
            <person name="Nishihama R."/>
            <person name="Nakamura Y."/>
            <person name="Berger F."/>
            <person name="Adam C."/>
            <person name="Aki S."/>
            <person name="Althoff F."/>
            <person name="Araki T."/>
            <person name="Arteaga-Vazquez M."/>
            <person name="Balasubrmanian S."/>
            <person name="Bauer D."/>
            <person name="Boehm C."/>
            <person name="Briginshaw L."/>
            <person name="Caballero-Perez J."/>
            <person name="Catarino B."/>
            <person name="Chen F."/>
            <person name="Chiyoda S."/>
            <person name="Chovatia M."/>
            <person name="Davies K."/>
            <person name="Delmans M."/>
            <person name="Demura T."/>
            <person name="Dierschke T."/>
            <person name="Dolan L."/>
            <person name="Dorantes-Acosta A."/>
            <person name="Eklund D."/>
            <person name="Florent S."/>
            <person name="Flores-Sandoval E."/>
            <person name="Fujiyama A."/>
            <person name="Fukuzawa H."/>
            <person name="Galik B."/>
            <person name="Grimanelli D."/>
            <person name="Grimwood J."/>
            <person name="Grossniklaus U."/>
            <person name="Hamada T."/>
            <person name="Haseloff J."/>
            <person name="Hetherington A."/>
            <person name="Higo A."/>
            <person name="Hirakawa Y."/>
            <person name="Hundley H."/>
            <person name="Ikeda Y."/>
            <person name="Inoue K."/>
            <person name="Inoue S."/>
            <person name="Ishida S."/>
            <person name="Jia Q."/>
            <person name="Kakita M."/>
            <person name="Kanazawa T."/>
            <person name="Kawai Y."/>
            <person name="Kawashima T."/>
            <person name="Kennedy M."/>
            <person name="Kinose K."/>
            <person name="Kinoshita T."/>
            <person name="Kohara Y."/>
            <person name="Koide E."/>
            <person name="Komatsu K."/>
            <person name="Kopischke S."/>
            <person name="Kubo M."/>
            <person name="Kyozuka J."/>
            <person name="Lagercrantz U."/>
            <person name="Lin S."/>
            <person name="Lindquist E."/>
            <person name="Lipzen A."/>
            <person name="Lu C."/>
            <person name="Luna E."/>
            <person name="Martienssen R."/>
            <person name="Minamino N."/>
            <person name="Mizutani M."/>
            <person name="Mizutani M."/>
            <person name="Mochizuki N."/>
            <person name="Monte I."/>
            <person name="Mosher R."/>
            <person name="Nagasaki H."/>
            <person name="Nakagami H."/>
            <person name="Naramoto S."/>
            <person name="Nishitani K."/>
            <person name="Ohtani M."/>
            <person name="Okamoto T."/>
            <person name="Okumura M."/>
            <person name="Phillips J."/>
            <person name="Pollak B."/>
            <person name="Reinders A."/>
            <person name="Roevekamp M."/>
            <person name="Sano R."/>
            <person name="Sawa S."/>
            <person name="Schmid M."/>
            <person name="Shirakawa M."/>
            <person name="Solano R."/>
            <person name="Spunde A."/>
            <person name="Suetsugu N."/>
            <person name="Sugano S."/>
            <person name="Sugiyama A."/>
            <person name="Sun R."/>
            <person name="Suzuki Y."/>
            <person name="Takenaka M."/>
            <person name="Takezawa D."/>
            <person name="Tomogane H."/>
            <person name="Tsuzuki M."/>
            <person name="Ueda T."/>
            <person name="Umeda M."/>
            <person name="Ward J."/>
            <person name="Watanabe Y."/>
            <person name="Yazaki K."/>
            <person name="Yokoyama R."/>
            <person name="Yoshitake Y."/>
            <person name="Yotsui I."/>
            <person name="Zachgo S."/>
            <person name="Schmutz J."/>
        </authorList>
    </citation>
    <scope>NUCLEOTIDE SEQUENCE [LARGE SCALE GENOMIC DNA]</scope>
    <source>
        <strain evidence="3">cv. B-3</strain>
    </source>
</reference>
<dbReference type="PANTHER" id="PTHR31710">
    <property type="entry name" value="GB|AAF16529.1-RELATED"/>
    <property type="match status" value="1"/>
</dbReference>
<evidence type="ECO:0000256" key="1">
    <source>
        <dbReference type="SAM" id="Phobius"/>
    </source>
</evidence>
<dbReference type="Proteomes" id="UP000264353">
    <property type="component" value="Chromosome A9"/>
</dbReference>
<sequence length="93" mass="10661">MVGQVLAKRCSVLMMIMFFLVIFMGHVSNANIANCLKNCQEQCMKETKDAPHDVCENACNKLCNELRFTQAQYFNTQPEYKSIACRMINWGCP</sequence>
<name>A0A397Y0J0_BRACM</name>
<organism evidence="2 3">
    <name type="scientific">Brassica campestris</name>
    <name type="common">Field mustard</name>
    <dbReference type="NCBI Taxonomy" id="3711"/>
    <lineage>
        <taxon>Eukaryota</taxon>
        <taxon>Viridiplantae</taxon>
        <taxon>Streptophyta</taxon>
        <taxon>Embryophyta</taxon>
        <taxon>Tracheophyta</taxon>
        <taxon>Spermatophyta</taxon>
        <taxon>Magnoliopsida</taxon>
        <taxon>eudicotyledons</taxon>
        <taxon>Gunneridae</taxon>
        <taxon>Pentapetalae</taxon>
        <taxon>rosids</taxon>
        <taxon>malvids</taxon>
        <taxon>Brassicales</taxon>
        <taxon>Brassicaceae</taxon>
        <taxon>Brassiceae</taxon>
        <taxon>Brassica</taxon>
    </lineage>
</organism>
<keyword evidence="1" id="KW-0812">Transmembrane</keyword>
<proteinExistence type="predicted"/>
<accession>A0A397Y0J0</accession>
<protein>
    <recommendedName>
        <fullName evidence="4">Plant thionin family protein</fullName>
    </recommendedName>
</protein>
<dbReference type="PANTHER" id="PTHR31710:SF39">
    <property type="entry name" value="PLANT THIONIN FAMILY PROTEIN"/>
    <property type="match status" value="1"/>
</dbReference>
<dbReference type="EMBL" id="CM010636">
    <property type="protein sequence ID" value="RID46707.1"/>
    <property type="molecule type" value="Genomic_DNA"/>
</dbReference>
<evidence type="ECO:0000313" key="2">
    <source>
        <dbReference type="EMBL" id="RID46707.1"/>
    </source>
</evidence>
<evidence type="ECO:0000313" key="3">
    <source>
        <dbReference type="Proteomes" id="UP000264353"/>
    </source>
</evidence>
<evidence type="ECO:0008006" key="4">
    <source>
        <dbReference type="Google" id="ProtNLM"/>
    </source>
</evidence>
<dbReference type="AlphaFoldDB" id="A0A397Y0J0"/>
<keyword evidence="1" id="KW-1133">Transmembrane helix</keyword>
<gene>
    <name evidence="2" type="ORF">BRARA_I03351</name>
</gene>
<feature type="transmembrane region" description="Helical" evidence="1">
    <location>
        <begin position="12"/>
        <end position="33"/>
    </location>
</feature>